<sequence length="141" mass="15284">MRVVVVEDEAIIALCIGMILQEAGHEVMGLVTSFDGCLKLVEQEVPELALIDINLEKGGSGIDVARVLLDRWRVMSIFVSAQHRQARENMGAAIGCLDKPFATKSLVETIEVAKGLKQGVIPGTLPRGLDLFLGDPAYDMH</sequence>
<dbReference type="PANTHER" id="PTHR44591:SF3">
    <property type="entry name" value="RESPONSE REGULATORY DOMAIN-CONTAINING PROTEIN"/>
    <property type="match status" value="1"/>
</dbReference>
<reference evidence="4 5" key="1">
    <citation type="submission" date="2019-07" db="EMBL/GenBank/DDBJ databases">
        <title>Whole genome shotgun sequence of Skermanella aerolata NBRC 106429.</title>
        <authorList>
            <person name="Hosoyama A."/>
            <person name="Uohara A."/>
            <person name="Ohji S."/>
            <person name="Ichikawa N."/>
        </authorList>
    </citation>
    <scope>NUCLEOTIDE SEQUENCE [LARGE SCALE GENOMIC DNA]</scope>
    <source>
        <strain evidence="4 5">NBRC 106429</strain>
    </source>
</reference>
<dbReference type="RefSeq" id="WP_044436725.1">
    <property type="nucleotide sequence ID" value="NZ_BJYZ01000055.1"/>
</dbReference>
<dbReference type="PANTHER" id="PTHR44591">
    <property type="entry name" value="STRESS RESPONSE REGULATOR PROTEIN 1"/>
    <property type="match status" value="1"/>
</dbReference>
<evidence type="ECO:0000256" key="1">
    <source>
        <dbReference type="ARBA" id="ARBA00022553"/>
    </source>
</evidence>
<dbReference type="GO" id="GO:0000160">
    <property type="term" value="P:phosphorelay signal transduction system"/>
    <property type="evidence" value="ECO:0007669"/>
    <property type="project" value="InterPro"/>
</dbReference>
<dbReference type="SUPFAM" id="SSF52172">
    <property type="entry name" value="CheY-like"/>
    <property type="match status" value="1"/>
</dbReference>
<keyword evidence="5" id="KW-1185">Reference proteome</keyword>
<dbReference type="AlphaFoldDB" id="A0A512E2J4"/>
<dbReference type="OrthoDB" id="7060229at2"/>
<dbReference type="EMBL" id="BJYZ01000055">
    <property type="protein sequence ID" value="GEO42948.1"/>
    <property type="molecule type" value="Genomic_DNA"/>
</dbReference>
<protein>
    <submittedName>
        <fullName evidence="4">Response regulator</fullName>
    </submittedName>
</protein>
<evidence type="ECO:0000313" key="4">
    <source>
        <dbReference type="EMBL" id="GEO42948.1"/>
    </source>
</evidence>
<evidence type="ECO:0000259" key="3">
    <source>
        <dbReference type="PROSITE" id="PS50110"/>
    </source>
</evidence>
<evidence type="ECO:0000256" key="2">
    <source>
        <dbReference type="PROSITE-ProRule" id="PRU00169"/>
    </source>
</evidence>
<dbReference type="Pfam" id="PF00072">
    <property type="entry name" value="Response_reg"/>
    <property type="match status" value="1"/>
</dbReference>
<dbReference type="PROSITE" id="PS50110">
    <property type="entry name" value="RESPONSE_REGULATORY"/>
    <property type="match status" value="1"/>
</dbReference>
<keyword evidence="1 2" id="KW-0597">Phosphoprotein</keyword>
<gene>
    <name evidence="4" type="primary">lovR_1</name>
    <name evidence="4" type="ORF">SAE02_70960</name>
</gene>
<accession>A0A512E2J4</accession>
<evidence type="ECO:0000313" key="5">
    <source>
        <dbReference type="Proteomes" id="UP000321523"/>
    </source>
</evidence>
<name>A0A512E2J4_9PROT</name>
<dbReference type="InterPro" id="IPR050595">
    <property type="entry name" value="Bact_response_regulator"/>
</dbReference>
<comment type="caution">
    <text evidence="4">The sequence shown here is derived from an EMBL/GenBank/DDBJ whole genome shotgun (WGS) entry which is preliminary data.</text>
</comment>
<dbReference type="Proteomes" id="UP000321523">
    <property type="component" value="Unassembled WGS sequence"/>
</dbReference>
<feature type="domain" description="Response regulatory" evidence="3">
    <location>
        <begin position="2"/>
        <end position="114"/>
    </location>
</feature>
<feature type="modified residue" description="4-aspartylphosphate" evidence="2">
    <location>
        <position position="52"/>
    </location>
</feature>
<organism evidence="4 5">
    <name type="scientific">Skermanella aerolata</name>
    <dbReference type="NCBI Taxonomy" id="393310"/>
    <lineage>
        <taxon>Bacteria</taxon>
        <taxon>Pseudomonadati</taxon>
        <taxon>Pseudomonadota</taxon>
        <taxon>Alphaproteobacteria</taxon>
        <taxon>Rhodospirillales</taxon>
        <taxon>Azospirillaceae</taxon>
        <taxon>Skermanella</taxon>
    </lineage>
</organism>
<dbReference type="InterPro" id="IPR001789">
    <property type="entry name" value="Sig_transdc_resp-reg_receiver"/>
</dbReference>
<proteinExistence type="predicted"/>
<dbReference type="SMART" id="SM00448">
    <property type="entry name" value="REC"/>
    <property type="match status" value="1"/>
</dbReference>
<dbReference type="InterPro" id="IPR011006">
    <property type="entry name" value="CheY-like_superfamily"/>
</dbReference>
<dbReference type="Gene3D" id="3.40.50.2300">
    <property type="match status" value="1"/>
</dbReference>